<comment type="caution">
    <text evidence="2">The sequence shown here is derived from an EMBL/GenBank/DDBJ whole genome shotgun (WGS) entry which is preliminary data.</text>
</comment>
<sequence length="122" mass="13305">MLTRKFIAQNPNTTRTFVTGVAKAIEWARTRPREEVIAGFTVFQQYALLPWRTAQGNVEFGLEAVGVVFDNRGTQHYAPDDYGDLPRRLHRVTVAGDAPVGIAGARSYVVAGDGAAHHTPAV</sequence>
<keyword evidence="3" id="KW-1185">Reference proteome</keyword>
<protein>
    <submittedName>
        <fullName evidence="2">Uncharacterized protein</fullName>
    </submittedName>
</protein>
<dbReference type="Gene3D" id="3.40.190.10">
    <property type="entry name" value="Periplasmic binding protein-like II"/>
    <property type="match status" value="1"/>
</dbReference>
<evidence type="ECO:0000313" key="2">
    <source>
        <dbReference type="EMBL" id="GDY32708.1"/>
    </source>
</evidence>
<proteinExistence type="predicted"/>
<organism evidence="2 3">
    <name type="scientific">Gandjariella thermophila</name>
    <dbReference type="NCBI Taxonomy" id="1931992"/>
    <lineage>
        <taxon>Bacteria</taxon>
        <taxon>Bacillati</taxon>
        <taxon>Actinomycetota</taxon>
        <taxon>Actinomycetes</taxon>
        <taxon>Pseudonocardiales</taxon>
        <taxon>Pseudonocardiaceae</taxon>
        <taxon>Gandjariella</taxon>
    </lineage>
</organism>
<dbReference type="AlphaFoldDB" id="A0A4D4JDH9"/>
<dbReference type="GO" id="GO:0016491">
    <property type="term" value="F:oxidoreductase activity"/>
    <property type="evidence" value="ECO:0007669"/>
    <property type="project" value="UniProtKB-KW"/>
</dbReference>
<reference evidence="3" key="1">
    <citation type="submission" date="2019-04" db="EMBL/GenBank/DDBJ databases">
        <title>Draft genome sequence of Pseudonocardiaceae bacterium SL3-2-4.</title>
        <authorList>
            <person name="Ningsih F."/>
            <person name="Yokota A."/>
            <person name="Sakai Y."/>
            <person name="Nanatani K."/>
            <person name="Yabe S."/>
            <person name="Oetari A."/>
            <person name="Sjamsuridzal W."/>
        </authorList>
    </citation>
    <scope>NUCLEOTIDE SEQUENCE [LARGE SCALE GENOMIC DNA]</scope>
    <source>
        <strain evidence="3">SL3-2-4</strain>
    </source>
</reference>
<evidence type="ECO:0000256" key="1">
    <source>
        <dbReference type="ARBA" id="ARBA00023002"/>
    </source>
</evidence>
<gene>
    <name evidence="2" type="ORF">GTS_43410</name>
</gene>
<dbReference type="SUPFAM" id="SSF51197">
    <property type="entry name" value="Clavaminate synthase-like"/>
    <property type="match status" value="1"/>
</dbReference>
<dbReference type="Proteomes" id="UP000298860">
    <property type="component" value="Unassembled WGS sequence"/>
</dbReference>
<name>A0A4D4JDH9_9PSEU</name>
<dbReference type="EMBL" id="BJFL01000027">
    <property type="protein sequence ID" value="GDY32708.1"/>
    <property type="molecule type" value="Genomic_DNA"/>
</dbReference>
<dbReference type="InterPro" id="IPR042098">
    <property type="entry name" value="TauD-like_sf"/>
</dbReference>
<dbReference type="Gene3D" id="3.60.130.10">
    <property type="entry name" value="Clavaminate synthase-like"/>
    <property type="match status" value="1"/>
</dbReference>
<evidence type="ECO:0000313" key="3">
    <source>
        <dbReference type="Proteomes" id="UP000298860"/>
    </source>
</evidence>
<keyword evidence="1" id="KW-0560">Oxidoreductase</keyword>
<accession>A0A4D4JDH9</accession>